<keyword evidence="7" id="KW-0969">Cilium</keyword>
<dbReference type="Pfam" id="PF04347">
    <property type="entry name" value="FliO"/>
    <property type="match status" value="1"/>
</dbReference>
<keyword evidence="5 6" id="KW-0472">Membrane</keyword>
<reference evidence="7 8" key="1">
    <citation type="submission" date="2020-08" db="EMBL/GenBank/DDBJ databases">
        <title>Genome public.</title>
        <authorList>
            <person name="Liu C."/>
            <person name="Sun Q."/>
        </authorList>
    </citation>
    <scope>NUCLEOTIDE SEQUENCE [LARGE SCALE GENOMIC DNA]</scope>
    <source>
        <strain evidence="7 8">NSJ-43</strain>
    </source>
</reference>
<evidence type="ECO:0000313" key="7">
    <source>
        <dbReference type="EMBL" id="MBC5681203.1"/>
    </source>
</evidence>
<accession>A0ABR7G181</accession>
<keyword evidence="4 6" id="KW-1133">Transmembrane helix</keyword>
<sequence length="124" mass="14079">MTMLAIGSSRLEAFAQLITLVLIFAFVLALTYFATKWVGNYQKEKMSGSNITVLETMKISGTKYLQIIKIGTKCFAIAVCKDTITYLCEVNEEDLIYRENNSSKLKSENFNAILEKFKKDKPQD</sequence>
<evidence type="ECO:0000256" key="4">
    <source>
        <dbReference type="ARBA" id="ARBA00022989"/>
    </source>
</evidence>
<evidence type="ECO:0000313" key="8">
    <source>
        <dbReference type="Proteomes" id="UP000628463"/>
    </source>
</evidence>
<evidence type="ECO:0000256" key="6">
    <source>
        <dbReference type="SAM" id="Phobius"/>
    </source>
</evidence>
<keyword evidence="3 6" id="KW-0812">Transmembrane</keyword>
<dbReference type="Proteomes" id="UP000628463">
    <property type="component" value="Unassembled WGS sequence"/>
</dbReference>
<dbReference type="EMBL" id="JACOPD010000006">
    <property type="protein sequence ID" value="MBC5681203.1"/>
    <property type="molecule type" value="Genomic_DNA"/>
</dbReference>
<organism evidence="7 8">
    <name type="scientific">Lachnospira hominis</name>
    <name type="common">ex Liu et al. 2021</name>
    <dbReference type="NCBI Taxonomy" id="2763051"/>
    <lineage>
        <taxon>Bacteria</taxon>
        <taxon>Bacillati</taxon>
        <taxon>Bacillota</taxon>
        <taxon>Clostridia</taxon>
        <taxon>Lachnospirales</taxon>
        <taxon>Lachnospiraceae</taxon>
        <taxon>Lachnospira</taxon>
    </lineage>
</organism>
<evidence type="ECO:0000256" key="3">
    <source>
        <dbReference type="ARBA" id="ARBA00022692"/>
    </source>
</evidence>
<keyword evidence="2" id="KW-1003">Cell membrane</keyword>
<feature type="transmembrane region" description="Helical" evidence="6">
    <location>
        <begin position="13"/>
        <end position="35"/>
    </location>
</feature>
<comment type="subcellular location">
    <subcellularLocation>
        <location evidence="1">Cell membrane</location>
    </subcellularLocation>
</comment>
<evidence type="ECO:0000256" key="5">
    <source>
        <dbReference type="ARBA" id="ARBA00023136"/>
    </source>
</evidence>
<evidence type="ECO:0000256" key="1">
    <source>
        <dbReference type="ARBA" id="ARBA00004236"/>
    </source>
</evidence>
<dbReference type="RefSeq" id="WP_021866047.1">
    <property type="nucleotide sequence ID" value="NZ_JACOPD010000006.1"/>
</dbReference>
<name>A0ABR7G181_9FIRM</name>
<protein>
    <submittedName>
        <fullName evidence="7">Flagellar biosynthetic protein FliO</fullName>
    </submittedName>
</protein>
<evidence type="ECO:0000256" key="2">
    <source>
        <dbReference type="ARBA" id="ARBA00022475"/>
    </source>
</evidence>
<proteinExistence type="predicted"/>
<dbReference type="InterPro" id="IPR022781">
    <property type="entry name" value="Flagellar_biosynth_FliO"/>
</dbReference>
<gene>
    <name evidence="7" type="ORF">H8S01_09540</name>
</gene>
<comment type="caution">
    <text evidence="7">The sequence shown here is derived from an EMBL/GenBank/DDBJ whole genome shotgun (WGS) entry which is preliminary data.</text>
</comment>
<keyword evidence="7" id="KW-0282">Flagellum</keyword>
<keyword evidence="7" id="KW-0966">Cell projection</keyword>
<keyword evidence="8" id="KW-1185">Reference proteome</keyword>